<gene>
    <name evidence="8" type="primary">LOC109004882</name>
</gene>
<dbReference type="GO" id="GO:0009736">
    <property type="term" value="P:cytokinin-activated signaling pathway"/>
    <property type="evidence" value="ECO:0000318"/>
    <property type="project" value="GO_Central"/>
</dbReference>
<dbReference type="PANTHER" id="PTHR28242:SF43">
    <property type="entry name" value="HISTIDINE-CONTAINING PHOSPHOTRANSFER PROTEIN 4"/>
    <property type="match status" value="1"/>
</dbReference>
<keyword evidence="1" id="KW-0963">Cytoplasm</keyword>
<comment type="function">
    <text evidence="6">Functions as a two-component phosphorelay mediators between cytokinin sensor histidine kinases and response regulators (B-type ARRs). Plays an important role in propagating cytokinin signal transduction.</text>
</comment>
<reference evidence="8" key="1">
    <citation type="submission" date="2025-08" db="UniProtKB">
        <authorList>
            <consortium name="RefSeq"/>
        </authorList>
    </citation>
    <scope>IDENTIFICATION</scope>
    <source>
        <tissue evidence="8">Leaves</tissue>
    </source>
</reference>
<dbReference type="Gene3D" id="1.20.120.160">
    <property type="entry name" value="HPT domain"/>
    <property type="match status" value="1"/>
</dbReference>
<dbReference type="InterPro" id="IPR036641">
    <property type="entry name" value="HPT_dom_sf"/>
</dbReference>
<dbReference type="GO" id="GO:0043424">
    <property type="term" value="F:protein histidine kinase binding"/>
    <property type="evidence" value="ECO:0000318"/>
    <property type="project" value="GO_Central"/>
</dbReference>
<evidence type="ECO:0000256" key="2">
    <source>
        <dbReference type="ARBA" id="ARBA00022864"/>
    </source>
</evidence>
<dbReference type="GO" id="GO:0005634">
    <property type="term" value="C:nucleus"/>
    <property type="evidence" value="ECO:0000318"/>
    <property type="project" value="GO_Central"/>
</dbReference>
<dbReference type="Pfam" id="PF01627">
    <property type="entry name" value="Hpt"/>
    <property type="match status" value="1"/>
</dbReference>
<evidence type="ECO:0000256" key="5">
    <source>
        <dbReference type="ARBA" id="ARBA00023242"/>
    </source>
</evidence>
<dbReference type="RefSeq" id="XP_018839135.1">
    <property type="nucleotide sequence ID" value="XM_018983590.2"/>
</dbReference>
<dbReference type="Proteomes" id="UP000235220">
    <property type="component" value="Chromosome 7"/>
</dbReference>
<dbReference type="GO" id="GO:0005829">
    <property type="term" value="C:cytosol"/>
    <property type="evidence" value="ECO:0007669"/>
    <property type="project" value="UniProtKB-SubCell"/>
</dbReference>
<protein>
    <recommendedName>
        <fullName evidence="6">Histidine-containing phosphotransfer protein</fullName>
    </recommendedName>
</protein>
<comment type="subcellular location">
    <subcellularLocation>
        <location evidence="6">Cytoplasm</location>
        <location evidence="6">Cytosol</location>
    </subcellularLocation>
    <subcellularLocation>
        <location evidence="6">Nucleus</location>
    </subcellularLocation>
</comment>
<sequence length="150" mass="17550">MDWNRLARQVALQKQSLFDQGYVDEQFIRVEELQDISNPNFVEEVVTSYYQDTSRLIANIEQALERRPLDFDQLDGYIYQLNGRSTSFGAKKVRAEGALFREYCEAENTEGCRTTFQQLKTEYATLKRKLEAYFQLARQARLAETASRPK</sequence>
<keyword evidence="2 6" id="KW-0932">Cytokinin signaling pathway</keyword>
<dbReference type="Gramene" id="Jr07_29060_p1">
    <property type="protein sequence ID" value="cds.Jr07_29060_p1"/>
    <property type="gene ID" value="Jr07_29060"/>
</dbReference>
<comment type="domain">
    <text evidence="6">Histidine-containing phosphotransfer domain (HPt) contains an active histidine that mediates the phosphotransfer.</text>
</comment>
<evidence type="ECO:0000313" key="7">
    <source>
        <dbReference type="Proteomes" id="UP000235220"/>
    </source>
</evidence>
<keyword evidence="4 6" id="KW-0902">Two-component regulatory system</keyword>
<evidence type="ECO:0000256" key="4">
    <source>
        <dbReference type="ARBA" id="ARBA00023012"/>
    </source>
</evidence>
<dbReference type="InterPro" id="IPR008207">
    <property type="entry name" value="Sig_transdc_His_kin_Hpt_dom"/>
</dbReference>
<dbReference type="STRING" id="51240.A0A2I4G5H7"/>
<dbReference type="GO" id="GO:0005737">
    <property type="term" value="C:cytoplasm"/>
    <property type="evidence" value="ECO:0000318"/>
    <property type="project" value="GO_Central"/>
</dbReference>
<keyword evidence="5" id="KW-0539">Nucleus</keyword>
<dbReference type="GO" id="GO:0009927">
    <property type="term" value="F:histidine phosphotransfer kinase activity"/>
    <property type="evidence" value="ECO:0000318"/>
    <property type="project" value="GO_Central"/>
</dbReference>
<dbReference type="GO" id="GO:0000160">
    <property type="term" value="P:phosphorelay signal transduction system"/>
    <property type="evidence" value="ECO:0000318"/>
    <property type="project" value="GO_Central"/>
</dbReference>
<evidence type="ECO:0000256" key="3">
    <source>
        <dbReference type="ARBA" id="ARBA00022990"/>
    </source>
</evidence>
<dbReference type="OrthoDB" id="1673781at2759"/>
<proteinExistence type="predicted"/>
<dbReference type="KEGG" id="jre:109004882"/>
<accession>A0A2I4G5H7</accession>
<dbReference type="PANTHER" id="PTHR28242">
    <property type="entry name" value="PHOSPHORELAY INTERMEDIATE PROTEIN YPD1"/>
    <property type="match status" value="1"/>
</dbReference>
<dbReference type="GeneID" id="109004882"/>
<dbReference type="SUPFAM" id="SSF47226">
    <property type="entry name" value="Histidine-containing phosphotransfer domain, HPT domain"/>
    <property type="match status" value="1"/>
</dbReference>
<evidence type="ECO:0000313" key="8">
    <source>
        <dbReference type="RefSeq" id="XP_018839135.1"/>
    </source>
</evidence>
<keyword evidence="7" id="KW-1185">Reference proteome</keyword>
<evidence type="ECO:0000256" key="1">
    <source>
        <dbReference type="ARBA" id="ARBA00022490"/>
    </source>
</evidence>
<dbReference type="InterPro" id="IPR045871">
    <property type="entry name" value="AHP1-5/YPD1"/>
</dbReference>
<keyword evidence="3" id="KW-0007">Acetylation</keyword>
<evidence type="ECO:0000256" key="6">
    <source>
        <dbReference type="RuleBase" id="RU369004"/>
    </source>
</evidence>
<dbReference type="FunFam" id="1.20.120.160:FF:000001">
    <property type="entry name" value="Histidine-containing phosphotransfer protein 1"/>
    <property type="match status" value="1"/>
</dbReference>
<dbReference type="AlphaFoldDB" id="A0A2I4G5H7"/>
<organism evidence="7 8">
    <name type="scientific">Juglans regia</name>
    <name type="common">English walnut</name>
    <dbReference type="NCBI Taxonomy" id="51240"/>
    <lineage>
        <taxon>Eukaryota</taxon>
        <taxon>Viridiplantae</taxon>
        <taxon>Streptophyta</taxon>
        <taxon>Embryophyta</taxon>
        <taxon>Tracheophyta</taxon>
        <taxon>Spermatophyta</taxon>
        <taxon>Magnoliopsida</taxon>
        <taxon>eudicotyledons</taxon>
        <taxon>Gunneridae</taxon>
        <taxon>Pentapetalae</taxon>
        <taxon>rosids</taxon>
        <taxon>fabids</taxon>
        <taxon>Fagales</taxon>
        <taxon>Juglandaceae</taxon>
        <taxon>Juglans</taxon>
    </lineage>
</organism>
<name>A0A2I4G5H7_JUGRE</name>